<dbReference type="AlphaFoldDB" id="A0A6L8RIU7"/>
<accession>A0A6L8RIU7</accession>
<dbReference type="RefSeq" id="WP_156333782.1">
    <property type="nucleotide sequence ID" value="NZ_CABIXX010000021.1"/>
</dbReference>
<feature type="region of interest" description="Disordered" evidence="1">
    <location>
        <begin position="1"/>
        <end position="48"/>
    </location>
</feature>
<organism evidence="2 3">
    <name type="scientific">Collinsella aerofaciens</name>
    <dbReference type="NCBI Taxonomy" id="74426"/>
    <lineage>
        <taxon>Bacteria</taxon>
        <taxon>Bacillati</taxon>
        <taxon>Actinomycetota</taxon>
        <taxon>Coriobacteriia</taxon>
        <taxon>Coriobacteriales</taxon>
        <taxon>Coriobacteriaceae</taxon>
        <taxon>Collinsella</taxon>
    </lineage>
</organism>
<reference evidence="2 3" key="1">
    <citation type="journal article" date="2019" name="Nat. Med.">
        <title>A library of human gut bacterial isolates paired with longitudinal multiomics data enables mechanistic microbiome research.</title>
        <authorList>
            <person name="Poyet M."/>
            <person name="Groussin M."/>
            <person name="Gibbons S.M."/>
            <person name="Avila-Pacheco J."/>
            <person name="Jiang X."/>
            <person name="Kearney S.M."/>
            <person name="Perrotta A.R."/>
            <person name="Berdy B."/>
            <person name="Zhao S."/>
            <person name="Lieberman T.D."/>
            <person name="Swanson P.K."/>
            <person name="Smith M."/>
            <person name="Roesemann S."/>
            <person name="Alexander J.E."/>
            <person name="Rich S.A."/>
            <person name="Livny J."/>
            <person name="Vlamakis H."/>
            <person name="Clish C."/>
            <person name="Bullock K."/>
            <person name="Deik A."/>
            <person name="Scott J."/>
            <person name="Pierce K.A."/>
            <person name="Xavier R.J."/>
            <person name="Alm E.J."/>
        </authorList>
    </citation>
    <scope>NUCLEOTIDE SEQUENCE [LARGE SCALE GENOMIC DNA]</scope>
    <source>
        <strain evidence="2 3">BIOML-A10</strain>
    </source>
</reference>
<dbReference type="Proteomes" id="UP000481598">
    <property type="component" value="Unassembled WGS sequence"/>
</dbReference>
<comment type="caution">
    <text evidence="2">The sequence shown here is derived from an EMBL/GenBank/DDBJ whole genome shotgun (WGS) entry which is preliminary data.</text>
</comment>
<evidence type="ECO:0000256" key="1">
    <source>
        <dbReference type="SAM" id="MobiDB-lite"/>
    </source>
</evidence>
<sequence>MSEKKKDDKKRKDEGAGAKKPVTIPGPITRLTQFTYEKPAGLPDRKTK</sequence>
<protein>
    <submittedName>
        <fullName evidence="2">Uncharacterized protein</fullName>
    </submittedName>
</protein>
<evidence type="ECO:0000313" key="2">
    <source>
        <dbReference type="EMBL" id="MZJ85689.1"/>
    </source>
</evidence>
<proteinExistence type="predicted"/>
<gene>
    <name evidence="2" type="ORF">GT635_04330</name>
</gene>
<evidence type="ECO:0000313" key="3">
    <source>
        <dbReference type="Proteomes" id="UP000481598"/>
    </source>
</evidence>
<feature type="compositionally biased region" description="Basic and acidic residues" evidence="1">
    <location>
        <begin position="1"/>
        <end position="17"/>
    </location>
</feature>
<name>A0A6L8RIU7_9ACTN</name>
<dbReference type="EMBL" id="WWTB01000007">
    <property type="protein sequence ID" value="MZJ85689.1"/>
    <property type="molecule type" value="Genomic_DNA"/>
</dbReference>